<keyword evidence="3" id="KW-0963">Cytoplasm</keyword>
<protein>
    <recommendedName>
        <fullName evidence="6">FERM domain-containing protein</fullName>
    </recommendedName>
</protein>
<dbReference type="InterPro" id="IPR018979">
    <property type="entry name" value="FERM_N"/>
</dbReference>
<dbReference type="GO" id="GO:0070161">
    <property type="term" value="C:anchoring junction"/>
    <property type="evidence" value="ECO:0007669"/>
    <property type="project" value="UniProtKB-SubCell"/>
</dbReference>
<evidence type="ECO:0000256" key="5">
    <source>
        <dbReference type="SAM" id="MobiDB-lite"/>
    </source>
</evidence>
<dbReference type="PROSITE" id="PS50057">
    <property type="entry name" value="FERM_3"/>
    <property type="match status" value="1"/>
</dbReference>
<dbReference type="Gene3D" id="3.10.20.90">
    <property type="entry name" value="Phosphatidylinositol 3-kinase Catalytic Subunit, Chain A, domain 1"/>
    <property type="match status" value="1"/>
</dbReference>
<feature type="region of interest" description="Disordered" evidence="5">
    <location>
        <begin position="468"/>
        <end position="524"/>
    </location>
</feature>
<dbReference type="CDD" id="cd17108">
    <property type="entry name" value="FERM_F1_EPB41L5_like"/>
    <property type="match status" value="1"/>
</dbReference>
<feature type="compositionally biased region" description="Pro residues" evidence="5">
    <location>
        <begin position="478"/>
        <end position="489"/>
    </location>
</feature>
<dbReference type="InterPro" id="IPR019749">
    <property type="entry name" value="Band_41_domain"/>
</dbReference>
<evidence type="ECO:0000259" key="6">
    <source>
        <dbReference type="PROSITE" id="PS50057"/>
    </source>
</evidence>
<evidence type="ECO:0000313" key="7">
    <source>
        <dbReference type="EMBL" id="ELT92733.1"/>
    </source>
</evidence>
<feature type="compositionally biased region" description="Polar residues" evidence="5">
    <location>
        <begin position="626"/>
        <end position="639"/>
    </location>
</feature>
<reference evidence="9" key="1">
    <citation type="submission" date="2012-12" db="EMBL/GenBank/DDBJ databases">
        <authorList>
            <person name="Hellsten U."/>
            <person name="Grimwood J."/>
            <person name="Chapman J.A."/>
            <person name="Shapiro H."/>
            <person name="Aerts A."/>
            <person name="Otillar R.P."/>
            <person name="Terry A.Y."/>
            <person name="Boore J.L."/>
            <person name="Simakov O."/>
            <person name="Marletaz F."/>
            <person name="Cho S.-J."/>
            <person name="Edsinger-Gonzales E."/>
            <person name="Havlak P."/>
            <person name="Kuo D.-H."/>
            <person name="Larsson T."/>
            <person name="Lv J."/>
            <person name="Arendt D."/>
            <person name="Savage R."/>
            <person name="Osoegawa K."/>
            <person name="de Jong P."/>
            <person name="Lindberg D.R."/>
            <person name="Seaver E.C."/>
            <person name="Weisblat D.A."/>
            <person name="Putnam N.H."/>
            <person name="Grigoriev I.V."/>
            <person name="Rokhsar D.S."/>
        </authorList>
    </citation>
    <scope>NUCLEOTIDE SEQUENCE</scope>
    <source>
        <strain evidence="9">I ESC-2004</strain>
    </source>
</reference>
<evidence type="ECO:0000256" key="2">
    <source>
        <dbReference type="ARBA" id="ARBA00004496"/>
    </source>
</evidence>
<feature type="compositionally biased region" description="Low complexity" evidence="5">
    <location>
        <begin position="724"/>
        <end position="738"/>
    </location>
</feature>
<reference evidence="8" key="3">
    <citation type="submission" date="2015-06" db="UniProtKB">
        <authorList>
            <consortium name="EnsemblMetazoa"/>
        </authorList>
    </citation>
    <scope>IDENTIFICATION</scope>
</reference>
<feature type="compositionally biased region" description="Low complexity" evidence="5">
    <location>
        <begin position="468"/>
        <end position="477"/>
    </location>
</feature>
<feature type="region of interest" description="Disordered" evidence="5">
    <location>
        <begin position="905"/>
        <end position="993"/>
    </location>
</feature>
<dbReference type="InterPro" id="IPR011993">
    <property type="entry name" value="PH-like_dom_sf"/>
</dbReference>
<feature type="compositionally biased region" description="Polar residues" evidence="5">
    <location>
        <begin position="648"/>
        <end position="658"/>
    </location>
</feature>
<dbReference type="GO" id="GO:0005856">
    <property type="term" value="C:cytoskeleton"/>
    <property type="evidence" value="ECO:0007669"/>
    <property type="project" value="TreeGrafter"/>
</dbReference>
<dbReference type="FunFam" id="2.30.29.30:FF:000002">
    <property type="entry name" value="Band 4.1-like protein 5 isoform 1"/>
    <property type="match status" value="1"/>
</dbReference>
<dbReference type="InterPro" id="IPR014847">
    <property type="entry name" value="FA"/>
</dbReference>
<dbReference type="Pfam" id="PF00373">
    <property type="entry name" value="FERM_M"/>
    <property type="match status" value="1"/>
</dbReference>
<dbReference type="Gene3D" id="1.20.80.10">
    <property type="match status" value="1"/>
</dbReference>
<dbReference type="InterPro" id="IPR014352">
    <property type="entry name" value="FERM/acyl-CoA-bd_prot_sf"/>
</dbReference>
<dbReference type="EMBL" id="AMQN01013176">
    <property type="status" value="NOT_ANNOTATED_CDS"/>
    <property type="molecule type" value="Genomic_DNA"/>
</dbReference>
<feature type="compositionally biased region" description="Low complexity" evidence="5">
    <location>
        <begin position="907"/>
        <end position="921"/>
    </location>
</feature>
<dbReference type="SUPFAM" id="SSF50729">
    <property type="entry name" value="PH domain-like"/>
    <property type="match status" value="1"/>
</dbReference>
<dbReference type="EnsemblMetazoa" id="CapteT228832">
    <property type="protein sequence ID" value="CapteP228832"/>
    <property type="gene ID" value="CapteG228832"/>
</dbReference>
<dbReference type="Gene3D" id="2.30.29.30">
    <property type="entry name" value="Pleckstrin-homology domain (PH domain)/Phosphotyrosine-binding domain (PTB)"/>
    <property type="match status" value="1"/>
</dbReference>
<accession>R7TG22</accession>
<evidence type="ECO:0000256" key="3">
    <source>
        <dbReference type="ARBA" id="ARBA00022490"/>
    </source>
</evidence>
<dbReference type="SUPFAM" id="SSF54236">
    <property type="entry name" value="Ubiquitin-like"/>
    <property type="match status" value="1"/>
</dbReference>
<feature type="compositionally biased region" description="Polar residues" evidence="5">
    <location>
        <begin position="606"/>
        <end position="615"/>
    </location>
</feature>
<dbReference type="FunFam" id="1.20.80.10:FF:000003">
    <property type="entry name" value="Tyrosine-protein phosphatase non-receptor type 4"/>
    <property type="match status" value="1"/>
</dbReference>
<feature type="domain" description="FERM" evidence="6">
    <location>
        <begin position="38"/>
        <end position="338"/>
    </location>
</feature>
<dbReference type="HOGENOM" id="CLU_301157_0_0_1"/>
<dbReference type="SMART" id="SM00295">
    <property type="entry name" value="B41"/>
    <property type="match status" value="1"/>
</dbReference>
<dbReference type="Pfam" id="PF08736">
    <property type="entry name" value="FA"/>
    <property type="match status" value="1"/>
</dbReference>
<dbReference type="Proteomes" id="UP000014760">
    <property type="component" value="Unassembled WGS sequence"/>
</dbReference>
<feature type="compositionally biased region" description="Low complexity" evidence="5">
    <location>
        <begin position="821"/>
        <end position="834"/>
    </location>
</feature>
<reference evidence="7 9" key="2">
    <citation type="journal article" date="2013" name="Nature">
        <title>Insights into bilaterian evolution from three spiralian genomes.</title>
        <authorList>
            <person name="Simakov O."/>
            <person name="Marletaz F."/>
            <person name="Cho S.J."/>
            <person name="Edsinger-Gonzales E."/>
            <person name="Havlak P."/>
            <person name="Hellsten U."/>
            <person name="Kuo D.H."/>
            <person name="Larsson T."/>
            <person name="Lv J."/>
            <person name="Arendt D."/>
            <person name="Savage R."/>
            <person name="Osoegawa K."/>
            <person name="de Jong P."/>
            <person name="Grimwood J."/>
            <person name="Chapman J.A."/>
            <person name="Shapiro H."/>
            <person name="Aerts A."/>
            <person name="Otillar R.P."/>
            <person name="Terry A.Y."/>
            <person name="Boore J.L."/>
            <person name="Grigoriev I.V."/>
            <person name="Lindberg D.R."/>
            <person name="Seaver E.C."/>
            <person name="Weisblat D.A."/>
            <person name="Putnam N.H."/>
            <person name="Rokhsar D.S."/>
        </authorList>
    </citation>
    <scope>NUCLEOTIDE SEQUENCE</scope>
    <source>
        <strain evidence="7 9">I ESC-2004</strain>
    </source>
</reference>
<dbReference type="CDD" id="cd13186">
    <property type="entry name" value="FERM_C_NBL4_NBL5"/>
    <property type="match status" value="1"/>
</dbReference>
<dbReference type="PROSITE" id="PS00661">
    <property type="entry name" value="FERM_2"/>
    <property type="match status" value="1"/>
</dbReference>
<dbReference type="InterPro" id="IPR035963">
    <property type="entry name" value="FERM_2"/>
</dbReference>
<dbReference type="STRING" id="283909.R7TG22"/>
<feature type="compositionally biased region" description="Polar residues" evidence="5">
    <location>
        <begin position="761"/>
        <end position="786"/>
    </location>
</feature>
<feature type="compositionally biased region" description="Pro residues" evidence="5">
    <location>
        <begin position="665"/>
        <end position="684"/>
    </location>
</feature>
<gene>
    <name evidence="7" type="ORF">CAPTEDRAFT_228832</name>
</gene>
<feature type="compositionally biased region" description="Pro residues" evidence="5">
    <location>
        <begin position="739"/>
        <end position="749"/>
    </location>
</feature>
<keyword evidence="9" id="KW-1185">Reference proteome</keyword>
<sequence length="993" mass="108334">MSRLVRFFSRRRYGRGVERATEEAGSASSHKTKNKNILLCKVYLLDDALINVELSKKAIGEELYEKILKYHLDLIEVDYFGLQYTDHQNVNHWLDPSKPIKKQLKSAAGKTWKSSTQPSAVGPPFTFRLRVKFYPSEPNNLREELTRYQLFLQLKQDIYAGRLTCNFDTCAELAGYALQSELGDYEDGVHDVGFVSEFHFTRDQTPELEQEILTKYRSCQGQTPAQAELNYLNKARWLEMYGVDMHIVMGRDGKVYHLGLTPTGILVFEGENRIGLFIWPKMTKLDFKKKRLTLVVVEDDEQGYEQEHTFVFKMTNDKACKHLWKCAVEHHSFFRLRGPARGQASRQSFIRMGSRFRYSGRTEFTLANTNTSRRSVRFERKASQRYSRRPVFDKRDRLIQASVRVRHPTASSVSDVTEDAPASGLPRATTPVAISNGPASEASTPVGGAAAAASVSPLERLDNLIKGPSAGAAAAGPAPSPNSLPPHPGRAPVANERRTSSTTIKEESEMAQAKIKGLDEPGPCKAPVRKDVNTFINNQLKFSHSHGPNAIPASQMKCNILKAAAAQENKNTEKALTVELPDDANDLSERKEAKISNTDQQRHGKNSLSYYNSKPVQLLDAPMKSVSANNGHPRSTSLSEKPVAMTTAVANPPSNQVATSDPAPSSSPSPPSITPSEEAPPPVKPKVKKSKKKTDEVIIDYQPTDGSQPAAKPKKTKKKKKKAPAAVSTETPEATPSPETEPPTSPPVLSPTNPFRPSAATCPTVSNNASSTNPFLSKTQVTSSNPFLADTVPPDAPPSPHGAKRHKMPQGAVLLTMPSQPNAKPNAAAAASKSDLPVIGTPMKSFDIRSKKPASCSSDLAPPPVSSRSSPSPSNQPITSPAAVAPADTDAVKVTYHMFKETSFANSKAVTRKVSSTSVKSLPTKSSSQIVTVQRTSSEKPGPQTHMQAPPPKPISIPSNELSPWHVTSISAKGAEPAKPPPVTQRRVITTEL</sequence>
<organism evidence="7">
    <name type="scientific">Capitella teleta</name>
    <name type="common">Polychaete worm</name>
    <dbReference type="NCBI Taxonomy" id="283909"/>
    <lineage>
        <taxon>Eukaryota</taxon>
        <taxon>Metazoa</taxon>
        <taxon>Spiralia</taxon>
        <taxon>Lophotrochozoa</taxon>
        <taxon>Annelida</taxon>
        <taxon>Polychaeta</taxon>
        <taxon>Sedentaria</taxon>
        <taxon>Scolecida</taxon>
        <taxon>Capitellidae</taxon>
        <taxon>Capitella</taxon>
    </lineage>
</organism>
<dbReference type="OrthoDB" id="6235974at2759"/>
<dbReference type="Pfam" id="PF09380">
    <property type="entry name" value="FERM_C"/>
    <property type="match status" value="1"/>
</dbReference>
<dbReference type="SMART" id="SM01196">
    <property type="entry name" value="FERM_C"/>
    <property type="match status" value="1"/>
</dbReference>
<keyword evidence="4" id="KW-0965">Cell junction</keyword>
<dbReference type="PRINTS" id="PR00935">
    <property type="entry name" value="BAND41"/>
</dbReference>
<dbReference type="Pfam" id="PF09379">
    <property type="entry name" value="FERM_N"/>
    <property type="match status" value="1"/>
</dbReference>
<evidence type="ECO:0000313" key="9">
    <source>
        <dbReference type="Proteomes" id="UP000014760"/>
    </source>
</evidence>
<feature type="region of interest" description="Disordered" evidence="5">
    <location>
        <begin position="406"/>
        <end position="445"/>
    </location>
</feature>
<dbReference type="GO" id="GO:0031032">
    <property type="term" value="P:actomyosin structure organization"/>
    <property type="evidence" value="ECO:0007669"/>
    <property type="project" value="TreeGrafter"/>
</dbReference>
<dbReference type="GO" id="GO:0005737">
    <property type="term" value="C:cytoplasm"/>
    <property type="evidence" value="ECO:0007669"/>
    <property type="project" value="UniProtKB-SubCell"/>
</dbReference>
<feature type="compositionally biased region" description="Low complexity" evidence="5">
    <location>
        <begin position="866"/>
        <end position="887"/>
    </location>
</feature>
<dbReference type="GO" id="GO:0005886">
    <property type="term" value="C:plasma membrane"/>
    <property type="evidence" value="ECO:0007669"/>
    <property type="project" value="UniProtKB-ARBA"/>
</dbReference>
<dbReference type="InterPro" id="IPR000299">
    <property type="entry name" value="FERM_domain"/>
</dbReference>
<feature type="compositionally biased region" description="Polar residues" evidence="5">
    <location>
        <begin position="923"/>
        <end position="936"/>
    </location>
</feature>
<dbReference type="InterPro" id="IPR019748">
    <property type="entry name" value="FERM_central"/>
</dbReference>
<evidence type="ECO:0000313" key="8">
    <source>
        <dbReference type="EnsemblMetazoa" id="CapteP228832"/>
    </source>
</evidence>
<evidence type="ECO:0000256" key="1">
    <source>
        <dbReference type="ARBA" id="ARBA00004282"/>
    </source>
</evidence>
<dbReference type="CDD" id="cd14473">
    <property type="entry name" value="FERM_B-lobe"/>
    <property type="match status" value="1"/>
</dbReference>
<dbReference type="PANTHER" id="PTHR23280">
    <property type="entry name" value="4.1 G PROTEIN"/>
    <property type="match status" value="1"/>
</dbReference>
<feature type="region of interest" description="Disordered" evidence="5">
    <location>
        <begin position="571"/>
        <end position="887"/>
    </location>
</feature>
<dbReference type="SUPFAM" id="SSF47031">
    <property type="entry name" value="Second domain of FERM"/>
    <property type="match status" value="1"/>
</dbReference>
<dbReference type="OMA" id="TFYQVFH"/>
<evidence type="ECO:0000256" key="4">
    <source>
        <dbReference type="ARBA" id="ARBA00022949"/>
    </source>
</evidence>
<proteinExistence type="predicted"/>
<dbReference type="InterPro" id="IPR029071">
    <property type="entry name" value="Ubiquitin-like_domsf"/>
</dbReference>
<feature type="compositionally biased region" description="Basic residues" evidence="5">
    <location>
        <begin position="712"/>
        <end position="723"/>
    </location>
</feature>
<dbReference type="FunFam" id="3.10.20.90:FF:000024">
    <property type="entry name" value="Erythrocyte membrane protein band 4.1-like 5"/>
    <property type="match status" value="1"/>
</dbReference>
<feature type="compositionally biased region" description="Basic and acidic residues" evidence="5">
    <location>
        <begin position="495"/>
        <end position="508"/>
    </location>
</feature>
<dbReference type="SMART" id="SM01195">
    <property type="entry name" value="FA"/>
    <property type="match status" value="1"/>
</dbReference>
<dbReference type="InterPro" id="IPR019747">
    <property type="entry name" value="FERM_CS"/>
</dbReference>
<dbReference type="PANTHER" id="PTHR23280:SF25">
    <property type="entry name" value="MOESIN_EZRIN_RADIXIN HOMOLOG 1"/>
    <property type="match status" value="1"/>
</dbReference>
<dbReference type="InterPro" id="IPR018980">
    <property type="entry name" value="FERM_PH-like_C"/>
</dbReference>
<name>R7TG22_CAPTE</name>
<comment type="subcellular location">
    <subcellularLocation>
        <location evidence="1">Cell junction</location>
    </subcellularLocation>
    <subcellularLocation>
        <location evidence="2">Cytoplasm</location>
    </subcellularLocation>
</comment>
<dbReference type="EMBL" id="KB310013">
    <property type="protein sequence ID" value="ELT92733.1"/>
    <property type="molecule type" value="Genomic_DNA"/>
</dbReference>
<feature type="compositionally biased region" description="Polar residues" evidence="5">
    <location>
        <begin position="957"/>
        <end position="971"/>
    </location>
</feature>
<dbReference type="AlphaFoldDB" id="R7TG22"/>